<dbReference type="CDD" id="cd19071">
    <property type="entry name" value="AKR_AKR1-5-like"/>
    <property type="match status" value="1"/>
</dbReference>
<dbReference type="SUPFAM" id="SSF51197">
    <property type="entry name" value="Clavaminate synthase-like"/>
    <property type="match status" value="1"/>
</dbReference>
<accession>A0A9P1C2B4</accession>
<dbReference type="GO" id="GO:0016491">
    <property type="term" value="F:oxidoreductase activity"/>
    <property type="evidence" value="ECO:0007669"/>
    <property type="project" value="InterPro"/>
</dbReference>
<keyword evidence="1" id="KW-1133">Transmembrane helix</keyword>
<dbReference type="SUPFAM" id="SSF51430">
    <property type="entry name" value="NAD(P)-linked oxidoreductase"/>
    <property type="match status" value="1"/>
</dbReference>
<dbReference type="EMBL" id="CAMXCT020000837">
    <property type="protein sequence ID" value="CAL1137189.1"/>
    <property type="molecule type" value="Genomic_DNA"/>
</dbReference>
<evidence type="ECO:0000313" key="3">
    <source>
        <dbReference type="EMBL" id="CAI3983814.1"/>
    </source>
</evidence>
<comment type="caution">
    <text evidence="3">The sequence shown here is derived from an EMBL/GenBank/DDBJ whole genome shotgun (WGS) entry which is preliminary data.</text>
</comment>
<dbReference type="EMBL" id="CAMXCT030000837">
    <property type="protein sequence ID" value="CAL4771126.1"/>
    <property type="molecule type" value="Genomic_DNA"/>
</dbReference>
<evidence type="ECO:0000256" key="1">
    <source>
        <dbReference type="SAM" id="Phobius"/>
    </source>
</evidence>
<dbReference type="EMBL" id="CAMXCT010000837">
    <property type="protein sequence ID" value="CAI3983814.1"/>
    <property type="molecule type" value="Genomic_DNA"/>
</dbReference>
<keyword evidence="1" id="KW-0472">Membrane</keyword>
<dbReference type="PANTHER" id="PTHR43827">
    <property type="entry name" value="2,5-DIKETO-D-GLUCONIC ACID REDUCTASE"/>
    <property type="match status" value="1"/>
</dbReference>
<feature type="transmembrane region" description="Helical" evidence="1">
    <location>
        <begin position="1174"/>
        <end position="1193"/>
    </location>
</feature>
<protein>
    <submittedName>
        <fullName evidence="4">9,11-endoperoxide prostaglandin H2 reductase (Prostaglandin F2-alpha synthase)</fullName>
    </submittedName>
</protein>
<dbReference type="InterPro" id="IPR008775">
    <property type="entry name" value="Phytyl_CoA_dOase-like"/>
</dbReference>
<dbReference type="OrthoDB" id="416253at2759"/>
<feature type="domain" description="NADP-dependent oxidoreductase" evidence="2">
    <location>
        <begin position="2"/>
        <end position="260"/>
    </location>
</feature>
<feature type="transmembrane region" description="Helical" evidence="1">
    <location>
        <begin position="1407"/>
        <end position="1427"/>
    </location>
</feature>
<evidence type="ECO:0000313" key="4">
    <source>
        <dbReference type="EMBL" id="CAL4771126.1"/>
    </source>
</evidence>
<dbReference type="Pfam" id="PF00248">
    <property type="entry name" value="Aldo_ket_red"/>
    <property type="match status" value="1"/>
</dbReference>
<feature type="transmembrane region" description="Helical" evidence="1">
    <location>
        <begin position="1127"/>
        <end position="1154"/>
    </location>
</feature>
<organism evidence="3">
    <name type="scientific">Cladocopium goreaui</name>
    <dbReference type="NCBI Taxonomy" id="2562237"/>
    <lineage>
        <taxon>Eukaryota</taxon>
        <taxon>Sar</taxon>
        <taxon>Alveolata</taxon>
        <taxon>Dinophyceae</taxon>
        <taxon>Suessiales</taxon>
        <taxon>Symbiodiniaceae</taxon>
        <taxon>Cladocopium</taxon>
    </lineage>
</organism>
<sequence length="1428" mass="160696">MDVGFRAIDTATSPLNGDGFDYAQTAVGEALSETRVDRSEIFLTSKVHPGELGYGQTLSAVERALSELGEAAEGYIDLFLIHFPTCDRDYCPAGGALRPLGTFEDSWRALEESVRRRWVRSIGVTNFDAQQLQRLVNMAEIPPAVVGLWADIFHPVPRSLRRICEQHAIQIQVFGVLGYEWSQGRGFSGKLAQNLSPLLTHPVIRNIAKEKGWQSMDVAVKYFLQQGISVILRSTKQQRMLEAYNTAVLPSLSRDEMEQLFDLDGFLSSNLRVHASPDFYYGMTGFDTSHLQAVALEELELGPQECSKARTEFQDLGVTRMRKAVPEAVWKSAQRAAEKVVRDHGGGNWESKDFFPEALCNVMEITIDKFHLTEVLYFFPMLANLKRLARCVLGIEDPGVFYMHLRSKAPGCNASTIVWHQDIRYLLSLATDKRTYNDAHPELTEFAERAAVFHIPLTTETYRKGALMYALGTHHKGLDPNFWAKGWLFGHDPPEYEYDENHATVKLMEAEPGDVLSHSVLVHHGPRPNDTPEVRWHLEVGVQDLQYENKISMHRMMLPDDLSLASLGRYIQEFNGFVKAFLEFPFQDSQFLSKQQLSHLLCAHVKATGFRMSLMLPAQSALLLAAKLLTTESLRPVPSCFVGVAYEEALTCCDQRFGPRGAEACWDSQFSFESCCSRALEFELQYCCGAYTSKCASFSFRCVPNSRCEIEKMPGGASECDNGRLLFPPKYTAVAEMTGDLFRGQRLGLKGTLFLSDMMVRRYQAVLTVHGQEELGWFLQEKDYNVCSGEFVLGFNDRFGTCLRPNDPIQKSQVLARPLLDLDCQQKCRMPHCKTYAAVAVLQSESDHKSDNATVITDIEENQLVLAVPGACSNGDVAFRLLPLLIQKRAIGRKQVLTEVKLHQSLPDDSCQHSDKPVAWPPFAMLLVFLMPKCVEHLKSWTANSTGSTSQHRDAREINTEINAEINAVDVLRALAIWHSSCRFLQSPFPFHTLTDGMNQRLWPHDPVLCHLLSRKLESCLQGLYSIITIYLVLSCDSLAMLSKRLLRKVGRQFLVALFASIWMPWMFYASSPMNCIRKNSLNYLKPGRAAGWLLFLLTATANEGAQVTADMWPTCAAAFQIDMQEFLFIGILGILRPHLWLHVLPAVTFLYWACLLGSLHGTCDSTTGEEHEGVQASFWMHWFPTSLIFLNLDTLLRSPNGQSSMAHVKTGLGLFGSALLVALGLCVSFWVGIAPVWSFDWQKAGLATCGSFPLGGLPPQLQLMVDFPFEVVAFMALHLGSAPAQQAKNAVEASNGFSVMACLWRSIGKSRFLHFLCSFFYDHLGCLRKVALAFQIWHRIIFTTLRIHSPVWMELYFNSSSVFEHQLLFVAPVIFASWSLAWLTYHFIQKHWSKLIRQISEHCSDFALYSFVAGYVIMCSVMWTTAV</sequence>
<dbReference type="PRINTS" id="PR00069">
    <property type="entry name" value="ALDKETRDTASE"/>
</dbReference>
<dbReference type="Pfam" id="PF05721">
    <property type="entry name" value="PhyH"/>
    <property type="match status" value="1"/>
</dbReference>
<keyword evidence="5" id="KW-1185">Reference proteome</keyword>
<feature type="transmembrane region" description="Helical" evidence="1">
    <location>
        <begin position="1054"/>
        <end position="1070"/>
    </location>
</feature>
<reference evidence="3" key="1">
    <citation type="submission" date="2022-10" db="EMBL/GenBank/DDBJ databases">
        <authorList>
            <person name="Chen Y."/>
            <person name="Dougan E. K."/>
            <person name="Chan C."/>
            <person name="Rhodes N."/>
            <person name="Thang M."/>
        </authorList>
    </citation>
    <scope>NUCLEOTIDE SEQUENCE</scope>
</reference>
<dbReference type="PANTHER" id="PTHR43827:SF8">
    <property type="entry name" value="ALDO_KETO REDUCTASE FAMILY PROTEIN"/>
    <property type="match status" value="1"/>
</dbReference>
<dbReference type="Proteomes" id="UP001152797">
    <property type="component" value="Unassembled WGS sequence"/>
</dbReference>
<keyword evidence="1" id="KW-0812">Transmembrane</keyword>
<evidence type="ECO:0000313" key="5">
    <source>
        <dbReference type="Proteomes" id="UP001152797"/>
    </source>
</evidence>
<dbReference type="Gene3D" id="2.60.120.620">
    <property type="entry name" value="q2cbj1_9rhob like domain"/>
    <property type="match status" value="1"/>
</dbReference>
<dbReference type="InterPro" id="IPR036812">
    <property type="entry name" value="NAD(P)_OxRdtase_dom_sf"/>
</dbReference>
<dbReference type="InterPro" id="IPR020471">
    <property type="entry name" value="AKR"/>
</dbReference>
<dbReference type="Gene3D" id="3.20.20.100">
    <property type="entry name" value="NADP-dependent oxidoreductase domain"/>
    <property type="match status" value="1"/>
</dbReference>
<feature type="transmembrane region" description="Helical" evidence="1">
    <location>
        <begin position="1368"/>
        <end position="1386"/>
    </location>
</feature>
<gene>
    <name evidence="3" type="ORF">C1SCF055_LOCUS11395</name>
</gene>
<evidence type="ECO:0000259" key="2">
    <source>
        <dbReference type="Pfam" id="PF00248"/>
    </source>
</evidence>
<name>A0A9P1C2B4_9DINO</name>
<dbReference type="InterPro" id="IPR023210">
    <property type="entry name" value="NADP_OxRdtase_dom"/>
</dbReference>
<proteinExistence type="predicted"/>
<feature type="transmembrane region" description="Helical" evidence="1">
    <location>
        <begin position="1213"/>
        <end position="1234"/>
    </location>
</feature>
<reference evidence="4 5" key="2">
    <citation type="submission" date="2024-05" db="EMBL/GenBank/DDBJ databases">
        <authorList>
            <person name="Chen Y."/>
            <person name="Shah S."/>
            <person name="Dougan E. K."/>
            <person name="Thang M."/>
            <person name="Chan C."/>
        </authorList>
    </citation>
    <scope>NUCLEOTIDE SEQUENCE [LARGE SCALE GENOMIC DNA]</scope>
</reference>